<dbReference type="Proteomes" id="UP000293142">
    <property type="component" value="Unassembled WGS sequence"/>
</dbReference>
<sequence length="181" mass="20697">MTKVDRRILKSQSSIKTAFLELMSEKSFDEITVQDIADKANVGRRTVYLHYLDKYDLLDKLIEEHFNELRRLCKLSAELSFVDATVVWFEYFEKNHSFFSTIIASKGAASFRRGFLKLVIEELEVELNIKEGVNKGLSKDIVVKFFGTAVVGIVEAYFSNEITDPARAVAEQVGLLLEKNF</sequence>
<comment type="caution">
    <text evidence="4">The sequence shown here is derived from an EMBL/GenBank/DDBJ whole genome shotgun (WGS) entry which is preliminary data.</text>
</comment>
<dbReference type="AlphaFoldDB" id="A0A4Q9DR01"/>
<evidence type="ECO:0000256" key="2">
    <source>
        <dbReference type="PROSITE-ProRule" id="PRU00335"/>
    </source>
</evidence>
<organism evidence="4 5">
    <name type="scientific">Paenibacillus thalictri</name>
    <dbReference type="NCBI Taxonomy" id="2527873"/>
    <lineage>
        <taxon>Bacteria</taxon>
        <taxon>Bacillati</taxon>
        <taxon>Bacillota</taxon>
        <taxon>Bacilli</taxon>
        <taxon>Bacillales</taxon>
        <taxon>Paenibacillaceae</taxon>
        <taxon>Paenibacillus</taxon>
    </lineage>
</organism>
<feature type="domain" description="HTH tetR-type" evidence="3">
    <location>
        <begin position="9"/>
        <end position="69"/>
    </location>
</feature>
<dbReference type="OrthoDB" id="9810250at2"/>
<protein>
    <submittedName>
        <fullName evidence="4">TetR family transcriptional regulator</fullName>
    </submittedName>
</protein>
<name>A0A4Q9DR01_9BACL</name>
<proteinExistence type="predicted"/>
<dbReference type="Pfam" id="PF14278">
    <property type="entry name" value="TetR_C_8"/>
    <property type="match status" value="1"/>
</dbReference>
<gene>
    <name evidence="4" type="ORF">EYB31_12450</name>
</gene>
<dbReference type="InterPro" id="IPR009057">
    <property type="entry name" value="Homeodomain-like_sf"/>
</dbReference>
<evidence type="ECO:0000259" key="3">
    <source>
        <dbReference type="PROSITE" id="PS50977"/>
    </source>
</evidence>
<evidence type="ECO:0000313" key="4">
    <source>
        <dbReference type="EMBL" id="TBL79029.1"/>
    </source>
</evidence>
<accession>A0A4Q9DR01</accession>
<dbReference type="RefSeq" id="WP_131013666.1">
    <property type="nucleotide sequence ID" value="NZ_SIRE01000008.1"/>
</dbReference>
<dbReference type="InterPro" id="IPR001647">
    <property type="entry name" value="HTH_TetR"/>
</dbReference>
<evidence type="ECO:0000256" key="1">
    <source>
        <dbReference type="ARBA" id="ARBA00023125"/>
    </source>
</evidence>
<dbReference type="PANTHER" id="PTHR43479:SF7">
    <property type="entry name" value="TETR-FAMILY TRANSCRIPTIONAL REGULATOR"/>
    <property type="match status" value="1"/>
</dbReference>
<evidence type="ECO:0000313" key="5">
    <source>
        <dbReference type="Proteomes" id="UP000293142"/>
    </source>
</evidence>
<dbReference type="PANTHER" id="PTHR43479">
    <property type="entry name" value="ACREF/ENVCD OPERON REPRESSOR-RELATED"/>
    <property type="match status" value="1"/>
</dbReference>
<feature type="DNA-binding region" description="H-T-H motif" evidence="2">
    <location>
        <begin position="32"/>
        <end position="51"/>
    </location>
</feature>
<reference evidence="4 5" key="1">
    <citation type="submission" date="2019-02" db="EMBL/GenBank/DDBJ databases">
        <title>Paenibacillus sp. nov., isolated from surface-sterilized tissue of Thalictrum simplex L.</title>
        <authorList>
            <person name="Tuo L."/>
        </authorList>
    </citation>
    <scope>NUCLEOTIDE SEQUENCE [LARGE SCALE GENOMIC DNA]</scope>
    <source>
        <strain evidence="4 5">N2SHLJ1</strain>
    </source>
</reference>
<dbReference type="Pfam" id="PF00440">
    <property type="entry name" value="TetR_N"/>
    <property type="match status" value="1"/>
</dbReference>
<dbReference type="InterPro" id="IPR050624">
    <property type="entry name" value="HTH-type_Tx_Regulator"/>
</dbReference>
<dbReference type="GO" id="GO:0003677">
    <property type="term" value="F:DNA binding"/>
    <property type="evidence" value="ECO:0007669"/>
    <property type="project" value="UniProtKB-UniRule"/>
</dbReference>
<dbReference type="PROSITE" id="PS50977">
    <property type="entry name" value="HTH_TETR_2"/>
    <property type="match status" value="1"/>
</dbReference>
<keyword evidence="1 2" id="KW-0238">DNA-binding</keyword>
<dbReference type="Gene3D" id="1.10.357.10">
    <property type="entry name" value="Tetracycline Repressor, domain 2"/>
    <property type="match status" value="1"/>
</dbReference>
<dbReference type="InterPro" id="IPR039532">
    <property type="entry name" value="TetR_C_Firmicutes"/>
</dbReference>
<dbReference type="EMBL" id="SIRE01000008">
    <property type="protein sequence ID" value="TBL79029.1"/>
    <property type="molecule type" value="Genomic_DNA"/>
</dbReference>
<dbReference type="SUPFAM" id="SSF46689">
    <property type="entry name" value="Homeodomain-like"/>
    <property type="match status" value="1"/>
</dbReference>
<keyword evidence="5" id="KW-1185">Reference proteome</keyword>